<gene>
    <name evidence="4" type="ORF">FCC1311_049722</name>
</gene>
<protein>
    <submittedName>
        <fullName evidence="4">Protein SMG9</fullName>
    </submittedName>
</protein>
<sequence length="509" mass="55521">MQGKRRGKKGPKEPTRPMVILPAGADMTTRPVAILSAKRDTDTETGESPSASAASRRPASTSAKLPASVPAKQAKGTSTKKQPVKAAKSVTPPTSKPSTPVPPSPTPVKSPWAHELVDSRFSFTATGSSLPSPLWQAANTQYRVIGALGTQGSGKSALLNALTVSTTSLNPVERARPFVERSRDEKCSIIHKTRGVKAAFCTVGGERVLLLDAQPVLSPSVLYDLVERQANLNLCSSHASLATLHDLQLAVFMLSVCDALFLVESDEDAQTRGLWKLLRFAYLAKGGDAIKDAVADLILVRNEMPMHKIDVAASLAREQELWMSFFSDIVPHAAPHPQLFFCPLASYGDSGLDAQSPEMAFLKHVLLNEIFSSTEHDHKLHEHQRLFGSSAATLHEGTPWWHAASFSDETDPIAAEDYDDFQNASTTHDWDTCPDVGEGFAHLHALLACRQRHPLLTQKSRGTKQSSLPPRMSETEWVDWAARLWLREIPHSIQLREFAVVCDGLLLST</sequence>
<dbReference type="InParanoid" id="A0A2R5GKE2"/>
<dbReference type="GO" id="GO:0000184">
    <property type="term" value="P:nuclear-transcribed mRNA catabolic process, nonsense-mediated decay"/>
    <property type="evidence" value="ECO:0007669"/>
    <property type="project" value="UniProtKB-KW"/>
</dbReference>
<keyword evidence="2" id="KW-0866">Nonsense-mediated mRNA decay</keyword>
<organism evidence="4 5">
    <name type="scientific">Hondaea fermentalgiana</name>
    <dbReference type="NCBI Taxonomy" id="2315210"/>
    <lineage>
        <taxon>Eukaryota</taxon>
        <taxon>Sar</taxon>
        <taxon>Stramenopiles</taxon>
        <taxon>Bigyra</taxon>
        <taxon>Labyrinthulomycetes</taxon>
        <taxon>Thraustochytrida</taxon>
        <taxon>Thraustochytriidae</taxon>
        <taxon>Hondaea</taxon>
    </lineage>
</organism>
<evidence type="ECO:0000256" key="1">
    <source>
        <dbReference type="ARBA" id="ARBA00007712"/>
    </source>
</evidence>
<dbReference type="SUPFAM" id="SSF52540">
    <property type="entry name" value="P-loop containing nucleoside triphosphate hydrolases"/>
    <property type="match status" value="1"/>
</dbReference>
<dbReference type="AlphaFoldDB" id="A0A2R5GKE2"/>
<feature type="compositionally biased region" description="Low complexity" evidence="3">
    <location>
        <begin position="88"/>
        <end position="98"/>
    </location>
</feature>
<feature type="region of interest" description="Disordered" evidence="3">
    <location>
        <begin position="1"/>
        <end position="110"/>
    </location>
</feature>
<comment type="caution">
    <text evidence="4">The sequence shown here is derived from an EMBL/GenBank/DDBJ whole genome shotgun (WGS) entry which is preliminary data.</text>
</comment>
<dbReference type="EMBL" id="BEYU01000048">
    <property type="protein sequence ID" value="GBG28751.1"/>
    <property type="molecule type" value="Genomic_DNA"/>
</dbReference>
<proteinExistence type="inferred from homology"/>
<keyword evidence="5" id="KW-1185">Reference proteome</keyword>
<dbReference type="PANTHER" id="PTHR14270:SF0">
    <property type="entry name" value="NONSENSE-MEDIATED MRNA DECAY FACTOR SMG9"/>
    <property type="match status" value="1"/>
</dbReference>
<feature type="compositionally biased region" description="Pro residues" evidence="3">
    <location>
        <begin position="99"/>
        <end position="108"/>
    </location>
</feature>
<evidence type="ECO:0000313" key="5">
    <source>
        <dbReference type="Proteomes" id="UP000241890"/>
    </source>
</evidence>
<dbReference type="PANTHER" id="PTHR14270">
    <property type="entry name" value="NONSENSE-MEDIATED MRNA DECAY FACTOR SMG9"/>
    <property type="match status" value="1"/>
</dbReference>
<name>A0A2R5GKE2_9STRA</name>
<accession>A0A2R5GKE2</accession>
<evidence type="ECO:0000256" key="3">
    <source>
        <dbReference type="SAM" id="MobiDB-lite"/>
    </source>
</evidence>
<comment type="similarity">
    <text evidence="1">Belongs to the SMG9 family.</text>
</comment>
<dbReference type="InterPro" id="IPR039177">
    <property type="entry name" value="SMG9"/>
</dbReference>
<evidence type="ECO:0000313" key="4">
    <source>
        <dbReference type="EMBL" id="GBG28751.1"/>
    </source>
</evidence>
<dbReference type="OrthoDB" id="79514at2759"/>
<feature type="compositionally biased region" description="Low complexity" evidence="3">
    <location>
        <begin position="48"/>
        <end position="63"/>
    </location>
</feature>
<dbReference type="InterPro" id="IPR027417">
    <property type="entry name" value="P-loop_NTPase"/>
</dbReference>
<dbReference type="Proteomes" id="UP000241890">
    <property type="component" value="Unassembled WGS sequence"/>
</dbReference>
<reference evidence="4 5" key="1">
    <citation type="submission" date="2017-12" db="EMBL/GenBank/DDBJ databases">
        <title>Sequencing, de novo assembly and annotation of complete genome of a new Thraustochytrid species, strain FCC1311.</title>
        <authorList>
            <person name="Sedici K."/>
            <person name="Godart F."/>
            <person name="Aiese Cigliano R."/>
            <person name="Sanseverino W."/>
            <person name="Barakat M."/>
            <person name="Ortet P."/>
            <person name="Marechal E."/>
            <person name="Cagnac O."/>
            <person name="Amato A."/>
        </authorList>
    </citation>
    <scope>NUCLEOTIDE SEQUENCE [LARGE SCALE GENOMIC DNA]</scope>
</reference>
<evidence type="ECO:0000256" key="2">
    <source>
        <dbReference type="ARBA" id="ARBA00023161"/>
    </source>
</evidence>